<keyword evidence="1" id="KW-0732">Signal</keyword>
<sequence precursor="true">MGGRAGQAKRRPGRALLRAGFAVGLCAATSAAEAARLVSAKGAQPPEGFGRIVLTFDEPVSVKARLSGAILVLNFGEAVGAGPERIAAGMPDYVTVVRRDPDGSALRLALQRPYRVNVQDAGEQVFIDLLPESWNGFLPPLPTEVVADLARRAAAAEASLKARNPAPVPRPLTLELARTDARTRLSLRLPA</sequence>
<feature type="signal peptide" evidence="1">
    <location>
        <begin position="1"/>
        <end position="34"/>
    </location>
</feature>
<dbReference type="EMBL" id="AGJK01000343">
    <property type="protein sequence ID" value="EHP83934.1"/>
    <property type="molecule type" value="Genomic_DNA"/>
</dbReference>
<organism evidence="2 3">
    <name type="scientific">Methylorubrum extorquens DSM 13060</name>
    <dbReference type="NCBI Taxonomy" id="882800"/>
    <lineage>
        <taxon>Bacteria</taxon>
        <taxon>Pseudomonadati</taxon>
        <taxon>Pseudomonadota</taxon>
        <taxon>Alphaproteobacteria</taxon>
        <taxon>Hyphomicrobiales</taxon>
        <taxon>Methylobacteriaceae</taxon>
        <taxon>Methylorubrum</taxon>
    </lineage>
</organism>
<gene>
    <name evidence="2" type="ORF">MetexDRAFT_6017</name>
</gene>
<dbReference type="Proteomes" id="UP000004382">
    <property type="component" value="Unassembled WGS sequence"/>
</dbReference>
<protein>
    <submittedName>
        <fullName evidence="2">Uncharacterized protein</fullName>
    </submittedName>
</protein>
<dbReference type="AlphaFoldDB" id="H1KTQ4"/>
<comment type="caution">
    <text evidence="2">The sequence shown here is derived from an EMBL/GenBank/DDBJ whole genome shotgun (WGS) entry which is preliminary data.</text>
</comment>
<evidence type="ECO:0000256" key="1">
    <source>
        <dbReference type="SAM" id="SignalP"/>
    </source>
</evidence>
<feature type="chain" id="PRO_5003551681" evidence="1">
    <location>
        <begin position="35"/>
        <end position="191"/>
    </location>
</feature>
<proteinExistence type="predicted"/>
<accession>H1KTQ4</accession>
<name>H1KTQ4_METEX</name>
<evidence type="ECO:0000313" key="3">
    <source>
        <dbReference type="Proteomes" id="UP000004382"/>
    </source>
</evidence>
<reference evidence="2 3" key="1">
    <citation type="submission" date="2011-09" db="EMBL/GenBank/DDBJ databases">
        <title>The draft genome of Methylobacterium extorquens DSM 13060.</title>
        <authorList>
            <consortium name="US DOE Joint Genome Institute (JGI-PGF)"/>
            <person name="Lucas S."/>
            <person name="Han J."/>
            <person name="Lapidus A."/>
            <person name="Cheng J.-F."/>
            <person name="Goodwin L."/>
            <person name="Pitluck S."/>
            <person name="Peters L."/>
            <person name="Land M.L."/>
            <person name="Hauser L."/>
            <person name="Koskimaki J."/>
            <person name="Halonen O."/>
            <person name="Pirttila A."/>
            <person name="Frank C."/>
            <person name="Woyke T.J."/>
        </authorList>
    </citation>
    <scope>NUCLEOTIDE SEQUENCE [LARGE SCALE GENOMIC DNA]</scope>
    <source>
        <strain evidence="2 3">DSM 13060</strain>
    </source>
</reference>
<evidence type="ECO:0000313" key="2">
    <source>
        <dbReference type="EMBL" id="EHP83934.1"/>
    </source>
</evidence>
<feature type="non-terminal residue" evidence="2">
    <location>
        <position position="191"/>
    </location>
</feature>